<proteinExistence type="predicted"/>
<accession>A0A2H4J741</accession>
<evidence type="ECO:0000256" key="1">
    <source>
        <dbReference type="SAM" id="Phobius"/>
    </source>
</evidence>
<gene>
    <name evidence="2" type="ORF">9F6_4</name>
</gene>
<evidence type="ECO:0008006" key="3">
    <source>
        <dbReference type="Google" id="ProtNLM"/>
    </source>
</evidence>
<feature type="transmembrane region" description="Helical" evidence="1">
    <location>
        <begin position="12"/>
        <end position="32"/>
    </location>
</feature>
<reference evidence="2" key="1">
    <citation type="submission" date="2017-06" db="EMBL/GenBank/DDBJ databases">
        <title>Novel phages from South African skin metaviromes.</title>
        <authorList>
            <person name="van Zyl L.J."/>
            <person name="Abrahams Y."/>
            <person name="Stander E.A."/>
            <person name="Kirby B.M."/>
            <person name="Clavaud C."/>
            <person name="Farcet C."/>
            <person name="Breton L."/>
            <person name="Trindade M.I."/>
        </authorList>
    </citation>
    <scope>NUCLEOTIDE SEQUENCE</scope>
</reference>
<keyword evidence="1" id="KW-0812">Transmembrane</keyword>
<evidence type="ECO:0000313" key="2">
    <source>
        <dbReference type="EMBL" id="ASN69823.1"/>
    </source>
</evidence>
<organism evidence="2">
    <name type="scientific">uncultured Caudovirales phage</name>
    <dbReference type="NCBI Taxonomy" id="2100421"/>
    <lineage>
        <taxon>Viruses</taxon>
        <taxon>Duplodnaviria</taxon>
        <taxon>Heunggongvirae</taxon>
        <taxon>Uroviricota</taxon>
        <taxon>Caudoviricetes</taxon>
        <taxon>Peduoviridae</taxon>
        <taxon>Maltschvirus</taxon>
        <taxon>Maltschvirus maltsch</taxon>
    </lineage>
</organism>
<sequence>MSKSANNVLSSFCYFSVFFMPFLFPLIVWILASGDTSKHAGKALLYHILPIFFMLISAVFFTGFSTNQSNTIFIIGLIIALLGIYYVIKNLVLGIKLLFA</sequence>
<feature type="transmembrane region" description="Helical" evidence="1">
    <location>
        <begin position="44"/>
        <end position="64"/>
    </location>
</feature>
<protein>
    <recommendedName>
        <fullName evidence="3">DUF4870 domain-containing protein</fullName>
    </recommendedName>
</protein>
<keyword evidence="1" id="KW-1133">Transmembrane helix</keyword>
<name>A0A2H4J741_9CAUD</name>
<dbReference type="EMBL" id="MF417897">
    <property type="protein sequence ID" value="ASN69823.1"/>
    <property type="molecule type" value="Genomic_DNA"/>
</dbReference>
<feature type="transmembrane region" description="Helical" evidence="1">
    <location>
        <begin position="71"/>
        <end position="88"/>
    </location>
</feature>
<keyword evidence="1" id="KW-0472">Membrane</keyword>